<evidence type="ECO:0000313" key="2">
    <source>
        <dbReference type="Proteomes" id="UP000051298"/>
    </source>
</evidence>
<dbReference type="eggNOG" id="ENOG5032YYG">
    <property type="taxonomic scope" value="Bacteria"/>
</dbReference>
<dbReference type="Pfam" id="PF20083">
    <property type="entry name" value="DUF6477"/>
    <property type="match status" value="1"/>
</dbReference>
<dbReference type="Proteomes" id="UP000051298">
    <property type="component" value="Unassembled WGS sequence"/>
</dbReference>
<name>A0A0P1FFD0_9RHOB</name>
<evidence type="ECO:0000313" key="1">
    <source>
        <dbReference type="EMBL" id="CUH58971.1"/>
    </source>
</evidence>
<dbReference type="AlphaFoldDB" id="A0A0P1FFD0"/>
<dbReference type="EMBL" id="CYRX01000008">
    <property type="protein sequence ID" value="CUH58971.1"/>
    <property type="molecule type" value="Genomic_DNA"/>
</dbReference>
<accession>A0A0P1FFD0</accession>
<dbReference type="InterPro" id="IPR045516">
    <property type="entry name" value="DUF6477"/>
</dbReference>
<reference evidence="1 2" key="1">
    <citation type="submission" date="2015-09" db="EMBL/GenBank/DDBJ databases">
        <authorList>
            <consortium name="Swine Surveillance"/>
        </authorList>
    </citation>
    <scope>NUCLEOTIDE SEQUENCE [LARGE SCALE GENOMIC DNA]</scope>
    <source>
        <strain evidence="1 2">CECT 5294</strain>
    </source>
</reference>
<dbReference type="STRING" id="266809.PM03_10285"/>
<protein>
    <submittedName>
        <fullName evidence="1">Uncharacterized protein</fullName>
    </submittedName>
</protein>
<proteinExistence type="predicted"/>
<sequence>MCDLTHKLSRLNRPALLVRAARMGVADYNRKRDLRRLTRVAVPATSRKALPMLMDIEDKLEVRRQTGDANYSLTRHVDILIAMMGEARTLG</sequence>
<dbReference type="RefSeq" id="WP_038003285.1">
    <property type="nucleotide sequence ID" value="NZ_CP107618.1"/>
</dbReference>
<gene>
    <name evidence="1" type="ORF">THS5294_00251</name>
</gene>
<organism evidence="1 2">
    <name type="scientific">Thalassobacter stenotrophicus</name>
    <dbReference type="NCBI Taxonomy" id="266809"/>
    <lineage>
        <taxon>Bacteria</taxon>
        <taxon>Pseudomonadati</taxon>
        <taxon>Pseudomonadota</taxon>
        <taxon>Alphaproteobacteria</taxon>
        <taxon>Rhodobacterales</taxon>
        <taxon>Roseobacteraceae</taxon>
        <taxon>Thalassobacter</taxon>
    </lineage>
</organism>